<dbReference type="AlphaFoldDB" id="G4YNB1"/>
<sequence length="113" mass="12831">MTRRRQTTRGLFAPSDDNVDSRAKRWERREPRGRKSVGVDEAGHHLGGGHADCHHGTGVLGRYLGGTLSLHCKNRVEMDCHLQDDVVIRRRLDHQETLGPLYARRACSNCQYV</sequence>
<reference evidence="2 3" key="1">
    <citation type="journal article" date="2006" name="Science">
        <title>Phytophthora genome sequences uncover evolutionary origins and mechanisms of pathogenesis.</title>
        <authorList>
            <person name="Tyler B.M."/>
            <person name="Tripathy S."/>
            <person name="Zhang X."/>
            <person name="Dehal P."/>
            <person name="Jiang R.H."/>
            <person name="Aerts A."/>
            <person name="Arredondo F.D."/>
            <person name="Baxter L."/>
            <person name="Bensasson D."/>
            <person name="Beynon J.L."/>
            <person name="Chapman J."/>
            <person name="Damasceno C.M."/>
            <person name="Dorrance A.E."/>
            <person name="Dou D."/>
            <person name="Dickerman A.W."/>
            <person name="Dubchak I.L."/>
            <person name="Garbelotto M."/>
            <person name="Gijzen M."/>
            <person name="Gordon S.G."/>
            <person name="Govers F."/>
            <person name="Grunwald N.J."/>
            <person name="Huang W."/>
            <person name="Ivors K.L."/>
            <person name="Jones R.W."/>
            <person name="Kamoun S."/>
            <person name="Krampis K."/>
            <person name="Lamour K.H."/>
            <person name="Lee M.K."/>
            <person name="McDonald W.H."/>
            <person name="Medina M."/>
            <person name="Meijer H.J."/>
            <person name="Nordberg E.K."/>
            <person name="Maclean D.J."/>
            <person name="Ospina-Giraldo M.D."/>
            <person name="Morris P.F."/>
            <person name="Phuntumart V."/>
            <person name="Putnam N.H."/>
            <person name="Rash S."/>
            <person name="Rose J.K."/>
            <person name="Sakihama Y."/>
            <person name="Salamov A.A."/>
            <person name="Savidor A."/>
            <person name="Scheuring C.F."/>
            <person name="Smith B.M."/>
            <person name="Sobral B.W."/>
            <person name="Terry A."/>
            <person name="Torto-Alalibo T.A."/>
            <person name="Win J."/>
            <person name="Xu Z."/>
            <person name="Zhang H."/>
            <person name="Grigoriev I.V."/>
            <person name="Rokhsar D.S."/>
            <person name="Boore J.L."/>
        </authorList>
    </citation>
    <scope>NUCLEOTIDE SEQUENCE [LARGE SCALE GENOMIC DNA]</scope>
    <source>
        <strain evidence="2 3">P6497</strain>
    </source>
</reference>
<evidence type="ECO:0000313" key="2">
    <source>
        <dbReference type="EMBL" id="EGZ30064.1"/>
    </source>
</evidence>
<dbReference type="RefSeq" id="XP_009517339.1">
    <property type="nucleotide sequence ID" value="XM_009519044.1"/>
</dbReference>
<name>G4YNB1_PHYSP</name>
<protein>
    <submittedName>
        <fullName evidence="2">Uncharacterized protein</fullName>
    </submittedName>
</protein>
<feature type="region of interest" description="Disordered" evidence="1">
    <location>
        <begin position="1"/>
        <end position="51"/>
    </location>
</feature>
<gene>
    <name evidence="2" type="ORF">PHYSODRAFT_323514</name>
</gene>
<evidence type="ECO:0000256" key="1">
    <source>
        <dbReference type="SAM" id="MobiDB-lite"/>
    </source>
</evidence>
<accession>G4YNB1</accession>
<feature type="compositionally biased region" description="Basic and acidic residues" evidence="1">
    <location>
        <begin position="19"/>
        <end position="30"/>
    </location>
</feature>
<proteinExistence type="predicted"/>
<organism evidence="2 3">
    <name type="scientific">Phytophthora sojae (strain P6497)</name>
    <name type="common">Soybean stem and root rot agent</name>
    <name type="synonym">Phytophthora megasperma f. sp. glycines</name>
    <dbReference type="NCBI Taxonomy" id="1094619"/>
    <lineage>
        <taxon>Eukaryota</taxon>
        <taxon>Sar</taxon>
        <taxon>Stramenopiles</taxon>
        <taxon>Oomycota</taxon>
        <taxon>Peronosporomycetes</taxon>
        <taxon>Peronosporales</taxon>
        <taxon>Peronosporaceae</taxon>
        <taxon>Phytophthora</taxon>
    </lineage>
</organism>
<dbReference type="KEGG" id="psoj:PHYSODRAFT_323514"/>
<dbReference type="Proteomes" id="UP000002640">
    <property type="component" value="Unassembled WGS sequence"/>
</dbReference>
<keyword evidence="3" id="KW-1185">Reference proteome</keyword>
<dbReference type="GeneID" id="20644972"/>
<evidence type="ECO:0000313" key="3">
    <source>
        <dbReference type="Proteomes" id="UP000002640"/>
    </source>
</evidence>
<dbReference type="InParanoid" id="G4YNB1"/>
<dbReference type="EMBL" id="JH159151">
    <property type="protein sequence ID" value="EGZ30064.1"/>
    <property type="molecule type" value="Genomic_DNA"/>
</dbReference>